<proteinExistence type="predicted"/>
<keyword evidence="2" id="KW-1185">Reference proteome</keyword>
<comment type="caution">
    <text evidence="1">The sequence shown here is derived from an EMBL/GenBank/DDBJ whole genome shotgun (WGS) entry which is preliminary data.</text>
</comment>
<dbReference type="Proteomes" id="UP000320095">
    <property type="component" value="Unassembled WGS sequence"/>
</dbReference>
<sequence>MVDDSFETTVDGAFAHLADQVAAIREKQARSPLTVAVTARAHHRTGSSATSISPVWPGW</sequence>
<evidence type="ECO:0000313" key="1">
    <source>
        <dbReference type="EMBL" id="TPG28311.1"/>
    </source>
</evidence>
<evidence type="ECO:0000313" key="2">
    <source>
        <dbReference type="Proteomes" id="UP000320095"/>
    </source>
</evidence>
<dbReference type="EMBL" id="RCZG01000018">
    <property type="protein sequence ID" value="TPG28311.1"/>
    <property type="molecule type" value="Genomic_DNA"/>
</dbReference>
<protein>
    <submittedName>
        <fullName evidence="1">Uncharacterized protein</fullName>
    </submittedName>
</protein>
<accession>A0A502DVG1</accession>
<gene>
    <name evidence="1" type="ORF">EAH80_27605</name>
</gene>
<name>A0A502DVG1_9MYCO</name>
<dbReference type="AlphaFoldDB" id="A0A502DVG1"/>
<organism evidence="1 2">
    <name type="scientific">Mycolicibacterium hodleri</name>
    <dbReference type="NCBI Taxonomy" id="49897"/>
    <lineage>
        <taxon>Bacteria</taxon>
        <taxon>Bacillati</taxon>
        <taxon>Actinomycetota</taxon>
        <taxon>Actinomycetes</taxon>
        <taxon>Mycobacteriales</taxon>
        <taxon>Mycobacteriaceae</taxon>
        <taxon>Mycolicibacterium</taxon>
    </lineage>
</organism>
<reference evidence="1 2" key="1">
    <citation type="journal article" date="2019" name="Environ. Microbiol.">
        <title>Species interactions and distinct microbial communities in high Arctic permafrost affected cryosols are associated with the CH4 and CO2 gas fluxes.</title>
        <authorList>
            <person name="Altshuler I."/>
            <person name="Hamel J."/>
            <person name="Turney S."/>
            <person name="Magnuson E."/>
            <person name="Levesque R."/>
            <person name="Greer C."/>
            <person name="Whyte L.G."/>
        </authorList>
    </citation>
    <scope>NUCLEOTIDE SEQUENCE [LARGE SCALE GENOMIC DNA]</scope>
    <source>
        <strain evidence="1 2">S5.20</strain>
    </source>
</reference>